<evidence type="ECO:0000256" key="7">
    <source>
        <dbReference type="ARBA" id="ARBA00022692"/>
    </source>
</evidence>
<dbReference type="Proteomes" id="UP000199110">
    <property type="component" value="Unassembled WGS sequence"/>
</dbReference>
<keyword evidence="11" id="KW-1133">Transmembrane helix</keyword>
<accession>A0A1I3JKS7</accession>
<keyword evidence="3" id="KW-1003">Cell membrane</keyword>
<dbReference type="InterPro" id="IPR005311">
    <property type="entry name" value="PBP_dimer"/>
</dbReference>
<dbReference type="NCBIfam" id="TIGR03423">
    <property type="entry name" value="pbp2_mrdA"/>
    <property type="match status" value="1"/>
</dbReference>
<dbReference type="GO" id="GO:0009002">
    <property type="term" value="F:serine-type D-Ala-D-Ala carboxypeptidase activity"/>
    <property type="evidence" value="ECO:0007669"/>
    <property type="project" value="InterPro"/>
</dbReference>
<dbReference type="OrthoDB" id="9766847at2"/>
<evidence type="ECO:0000256" key="11">
    <source>
        <dbReference type="ARBA" id="ARBA00022989"/>
    </source>
</evidence>
<dbReference type="InterPro" id="IPR050515">
    <property type="entry name" value="Beta-lactam/transpept"/>
</dbReference>
<evidence type="ECO:0000313" key="17">
    <source>
        <dbReference type="Proteomes" id="UP000199110"/>
    </source>
</evidence>
<dbReference type="EMBL" id="FORA01000001">
    <property type="protein sequence ID" value="SFI60730.1"/>
    <property type="molecule type" value="Genomic_DNA"/>
</dbReference>
<keyword evidence="8" id="KW-0378">Hydrolase</keyword>
<reference evidence="16 17" key="1">
    <citation type="submission" date="2016-10" db="EMBL/GenBank/DDBJ databases">
        <authorList>
            <person name="de Groot N.N."/>
        </authorList>
    </citation>
    <scope>NUCLEOTIDE SEQUENCE [LARGE SCALE GENOMIC DNA]</scope>
    <source>
        <strain evidence="16 17">DSM 19073</strain>
    </source>
</reference>
<organism evidence="16 17">
    <name type="scientific">Jannaschia pohangensis</name>
    <dbReference type="NCBI Taxonomy" id="390807"/>
    <lineage>
        <taxon>Bacteria</taxon>
        <taxon>Pseudomonadati</taxon>
        <taxon>Pseudomonadota</taxon>
        <taxon>Alphaproteobacteria</taxon>
        <taxon>Rhodobacterales</taxon>
        <taxon>Roseobacteraceae</taxon>
        <taxon>Jannaschia</taxon>
    </lineage>
</organism>
<evidence type="ECO:0000313" key="16">
    <source>
        <dbReference type="EMBL" id="SFI60730.1"/>
    </source>
</evidence>
<evidence type="ECO:0000256" key="1">
    <source>
        <dbReference type="ARBA" id="ARBA00004167"/>
    </source>
</evidence>
<evidence type="ECO:0000256" key="8">
    <source>
        <dbReference type="ARBA" id="ARBA00022801"/>
    </source>
</evidence>
<evidence type="ECO:0000256" key="2">
    <source>
        <dbReference type="ARBA" id="ARBA00004236"/>
    </source>
</evidence>
<comment type="subcellular location">
    <subcellularLocation>
        <location evidence="2">Cell membrane</location>
    </subcellularLocation>
    <subcellularLocation>
        <location evidence="1">Membrane</location>
        <topology evidence="1">Single-pass membrane protein</topology>
    </subcellularLocation>
</comment>
<name>A0A1I3JKS7_9RHOB</name>
<dbReference type="InterPro" id="IPR001460">
    <property type="entry name" value="PCN-bd_Tpept"/>
</dbReference>
<dbReference type="Pfam" id="PF00905">
    <property type="entry name" value="Transpeptidase"/>
    <property type="match status" value="1"/>
</dbReference>
<dbReference type="SUPFAM" id="SSF56601">
    <property type="entry name" value="beta-lactamase/transpeptidase-like"/>
    <property type="match status" value="1"/>
</dbReference>
<dbReference type="RefSeq" id="WP_092778867.1">
    <property type="nucleotide sequence ID" value="NZ_FORA01000001.1"/>
</dbReference>
<evidence type="ECO:0000256" key="12">
    <source>
        <dbReference type="ARBA" id="ARBA00023136"/>
    </source>
</evidence>
<evidence type="ECO:0000259" key="14">
    <source>
        <dbReference type="Pfam" id="PF00905"/>
    </source>
</evidence>
<proteinExistence type="predicted"/>
<dbReference type="GO" id="GO:0006508">
    <property type="term" value="P:proteolysis"/>
    <property type="evidence" value="ECO:0007669"/>
    <property type="project" value="UniProtKB-KW"/>
</dbReference>
<evidence type="ECO:0000256" key="5">
    <source>
        <dbReference type="ARBA" id="ARBA00022645"/>
    </source>
</evidence>
<evidence type="ECO:0000256" key="9">
    <source>
        <dbReference type="ARBA" id="ARBA00022960"/>
    </source>
</evidence>
<dbReference type="Gene3D" id="3.30.1390.30">
    <property type="entry name" value="Penicillin-binding protein 2a, domain 3"/>
    <property type="match status" value="1"/>
</dbReference>
<dbReference type="InterPro" id="IPR036138">
    <property type="entry name" value="PBP_dimer_sf"/>
</dbReference>
<keyword evidence="12" id="KW-0472">Membrane</keyword>
<keyword evidence="4" id="KW-0997">Cell inner membrane</keyword>
<keyword evidence="9" id="KW-0133">Cell shape</keyword>
<dbReference type="Pfam" id="PF03717">
    <property type="entry name" value="PBP_dimer"/>
    <property type="match status" value="1"/>
</dbReference>
<keyword evidence="5" id="KW-0121">Carboxypeptidase</keyword>
<dbReference type="InterPro" id="IPR017790">
    <property type="entry name" value="Penicillin-binding_protein_2"/>
</dbReference>
<dbReference type="GO" id="GO:0008658">
    <property type="term" value="F:penicillin binding"/>
    <property type="evidence" value="ECO:0007669"/>
    <property type="project" value="InterPro"/>
</dbReference>
<dbReference type="SUPFAM" id="SSF56519">
    <property type="entry name" value="Penicillin binding protein dimerisation domain"/>
    <property type="match status" value="1"/>
</dbReference>
<keyword evidence="16" id="KW-0808">Transferase</keyword>
<dbReference type="PANTHER" id="PTHR30627:SF2">
    <property type="entry name" value="PEPTIDOGLYCAN D,D-TRANSPEPTIDASE MRDA"/>
    <property type="match status" value="1"/>
</dbReference>
<keyword evidence="10" id="KW-0573">Peptidoglycan synthesis</keyword>
<evidence type="ECO:0000256" key="4">
    <source>
        <dbReference type="ARBA" id="ARBA00022519"/>
    </source>
</evidence>
<dbReference type="InterPro" id="IPR012338">
    <property type="entry name" value="Beta-lactam/transpept-like"/>
</dbReference>
<evidence type="ECO:0000256" key="3">
    <source>
        <dbReference type="ARBA" id="ARBA00022475"/>
    </source>
</evidence>
<dbReference type="PANTHER" id="PTHR30627">
    <property type="entry name" value="PEPTIDOGLYCAN D,D-TRANSPEPTIDASE"/>
    <property type="match status" value="1"/>
</dbReference>
<dbReference type="GO" id="GO:0016740">
    <property type="term" value="F:transferase activity"/>
    <property type="evidence" value="ECO:0007669"/>
    <property type="project" value="UniProtKB-KW"/>
</dbReference>
<keyword evidence="6" id="KW-0645">Protease</keyword>
<keyword evidence="13" id="KW-0961">Cell wall biogenesis/degradation</keyword>
<dbReference type="Gene3D" id="3.40.710.10">
    <property type="entry name" value="DD-peptidase/beta-lactamase superfamily"/>
    <property type="match status" value="1"/>
</dbReference>
<dbReference type="GO" id="GO:0009252">
    <property type="term" value="P:peptidoglycan biosynthetic process"/>
    <property type="evidence" value="ECO:0007669"/>
    <property type="project" value="UniProtKB-KW"/>
</dbReference>
<evidence type="ECO:0000259" key="15">
    <source>
        <dbReference type="Pfam" id="PF03717"/>
    </source>
</evidence>
<evidence type="ECO:0000256" key="10">
    <source>
        <dbReference type="ARBA" id="ARBA00022984"/>
    </source>
</evidence>
<feature type="domain" description="Penicillin-binding protein dimerisation" evidence="15">
    <location>
        <begin position="62"/>
        <end position="237"/>
    </location>
</feature>
<evidence type="ECO:0000256" key="13">
    <source>
        <dbReference type="ARBA" id="ARBA00023316"/>
    </source>
</evidence>
<dbReference type="GO" id="GO:0071555">
    <property type="term" value="P:cell wall organization"/>
    <property type="evidence" value="ECO:0007669"/>
    <property type="project" value="UniProtKB-KW"/>
</dbReference>
<protein>
    <submittedName>
        <fullName evidence="16">Peptidoglycan glycosyltransferase</fullName>
    </submittedName>
</protein>
<dbReference type="STRING" id="390807.SAMN04488095_1350"/>
<keyword evidence="7" id="KW-0812">Transmembrane</keyword>
<dbReference type="Gene3D" id="3.90.1310.10">
    <property type="entry name" value="Penicillin-binding protein 2a (Domain 2)"/>
    <property type="match status" value="1"/>
</dbReference>
<evidence type="ECO:0000256" key="6">
    <source>
        <dbReference type="ARBA" id="ARBA00022670"/>
    </source>
</evidence>
<gene>
    <name evidence="16" type="ORF">SAMN04488095_1350</name>
</gene>
<sequence>MKRNAQDLSLSSRRITRRALMMGGLQLGVGAAIFGRMQHLQVDQADEFLLLAEENRIKVRLIAPARGVLFDRNGVMLAGNEQIYRVSMIREDADDVDAVITYLRGLVKLDEETLQRALREMDRRPHQSVTLADRLTWEELSTIAVNVPALPGITPEVGLSRVYPLGPDYAHVVGYVGRVSERDIEAAAEQGTVDPLLQTPQFQIGKIGAERQLEDVLRGTAGARRVEQNAAGRIMRELGRTEGRSGADVQLTIDAGLQNFTQARLGTESASAVVMDVNNGDIIAAVSSPSYDPNLFVSGISVPDYAGLRDNDHRPLHNKIVQGLYPPGSTFKMVTMLAALESGEISPGETVYCPGHTTVSNRRFHCWKGAGHGYVDMAKSLRESCDVYYYDLAQRAGIDRIAAMARKLGLGKAFDIEMTSVSEGLIPDRQWKRERRGEDWVIGDSLNASIGQGFVLASPLQLAVMTARIASGLEVEPRLVRSVDGVARPSSVKGPLDIPRSWLEGVRNGMYQVVNAQGGTAARSKFDMGGIRWSGKTGTSQVRNITAAERARGVSRNEDLPWERRDHALFVGYAPHDDPKYSVSVVVEHGGGGSTAAAPIARDIMLYALNGGIPPIDAYPSGQRGQMEQLLSELPINPVLRREGTGSSEA</sequence>
<dbReference type="GO" id="GO:0008360">
    <property type="term" value="P:regulation of cell shape"/>
    <property type="evidence" value="ECO:0007669"/>
    <property type="project" value="UniProtKB-KW"/>
</dbReference>
<dbReference type="GO" id="GO:0005886">
    <property type="term" value="C:plasma membrane"/>
    <property type="evidence" value="ECO:0007669"/>
    <property type="project" value="UniProtKB-SubCell"/>
</dbReference>
<keyword evidence="17" id="KW-1185">Reference proteome</keyword>
<feature type="domain" description="Penicillin-binding protein transpeptidase" evidence="14">
    <location>
        <begin position="271"/>
        <end position="605"/>
    </location>
</feature>
<dbReference type="GO" id="GO:0071972">
    <property type="term" value="F:peptidoglycan L,D-transpeptidase activity"/>
    <property type="evidence" value="ECO:0007669"/>
    <property type="project" value="TreeGrafter"/>
</dbReference>
<dbReference type="AlphaFoldDB" id="A0A1I3JKS7"/>